<keyword evidence="2" id="KW-1185">Reference proteome</keyword>
<dbReference type="Proteomes" id="UP000288227">
    <property type="component" value="Unassembled WGS sequence"/>
</dbReference>
<evidence type="ECO:0000313" key="1">
    <source>
        <dbReference type="EMBL" id="GCC51499.1"/>
    </source>
</evidence>
<proteinExistence type="predicted"/>
<reference evidence="1 2" key="1">
    <citation type="submission" date="2018-11" db="EMBL/GenBank/DDBJ databases">
        <title>Chryseotalea sanarue gen. nov., sp., nov., a member of the family Cytophagaceae, isolated from a brackish lake in Hamamatsu Japan.</title>
        <authorList>
            <person name="Maejima Y."/>
            <person name="Iino T."/>
            <person name="Muraguchi Y."/>
            <person name="Fukuda K."/>
            <person name="Ohkuma M."/>
            <person name="Moriuchi R."/>
            <person name="Dohra H."/>
            <person name="Kimbara K."/>
            <person name="Shintani M."/>
        </authorList>
    </citation>
    <scope>NUCLEOTIDE SEQUENCE [LARGE SCALE GENOMIC DNA]</scope>
    <source>
        <strain evidence="1 2">Ys</strain>
    </source>
</reference>
<dbReference type="Pfam" id="PF12836">
    <property type="entry name" value="HHH_3"/>
    <property type="match status" value="1"/>
</dbReference>
<protein>
    <recommendedName>
        <fullName evidence="3">Helix-hairpin-helix domain-containing protein</fullName>
    </recommendedName>
</protein>
<dbReference type="SUPFAM" id="SSF47781">
    <property type="entry name" value="RuvA domain 2-like"/>
    <property type="match status" value="1"/>
</dbReference>
<dbReference type="InterPro" id="IPR010994">
    <property type="entry name" value="RuvA_2-like"/>
</dbReference>
<dbReference type="EMBL" id="BHXQ01000003">
    <property type="protein sequence ID" value="GCC51499.1"/>
    <property type="molecule type" value="Genomic_DNA"/>
</dbReference>
<comment type="caution">
    <text evidence="1">The sequence shown here is derived from an EMBL/GenBank/DDBJ whole genome shotgun (WGS) entry which is preliminary data.</text>
</comment>
<evidence type="ECO:0000313" key="2">
    <source>
        <dbReference type="Proteomes" id="UP000288227"/>
    </source>
</evidence>
<gene>
    <name evidence="1" type="ORF">SanaruYs_17240</name>
</gene>
<dbReference type="OrthoDB" id="9766750at2"/>
<dbReference type="RefSeq" id="WP_127122160.1">
    <property type="nucleotide sequence ID" value="NZ_BHXQ01000003.1"/>
</dbReference>
<evidence type="ECO:0008006" key="3">
    <source>
        <dbReference type="Google" id="ProtNLM"/>
    </source>
</evidence>
<accession>A0A401U9E6</accession>
<dbReference type="Gene3D" id="1.10.150.310">
    <property type="entry name" value="Tex RuvX-like domain-like"/>
    <property type="match status" value="1"/>
</dbReference>
<dbReference type="AlphaFoldDB" id="A0A401U9E6"/>
<organism evidence="1 2">
    <name type="scientific">Chryseotalea sanaruensis</name>
    <dbReference type="NCBI Taxonomy" id="2482724"/>
    <lineage>
        <taxon>Bacteria</taxon>
        <taxon>Pseudomonadati</taxon>
        <taxon>Bacteroidota</taxon>
        <taxon>Cytophagia</taxon>
        <taxon>Cytophagales</taxon>
        <taxon>Chryseotaleaceae</taxon>
        <taxon>Chryseotalea</taxon>
    </lineage>
</organism>
<sequence length="682" mass="79260">MKKLLFIAYLIPCFNLQAQFINRKDVDVQSLIDELISYQDEDANYEELYENYLDLLNHPLDINNATTEQLRNLYILNELQVNSLIKYRVENGALLSEYELQSIPNLDLRSIEKILPFIIVRNPEEQLNSKLLKRIRYNPNNYLVVRSELGLETRAGFKEDDSLRRFLGHPQKYYLRYRNSIANDFSFGITAEQDAGEAFEWIPHKKQFGFDYLSFHAQIQNKGKIKNLIVGDYQLQSGQGLVLGGAFGTGKGGETINSIRRSNILAVPFTSALENFGLRGLTLTYQVKPTIQLTPFISIINRDANVSNESLENNIVSSLQSTGFHRNINELIDRKVLNEKRIGFTSQYIKGALQTGIIYQYINFNKVLSPAENLYNQFAFRGKENQTASAFVNYSFYNFAFFGELAYQNPATIAFVAGTLGSLSPYFDIAILVRNYPRNFYTFSANAFSEASQPKNERGLYWGLKYKIHKHWQTSAYIDLFEFPWLQLRNYSPSHGYEWLFRLQYQPTKTINYSLQLREESKQRNLTIENPLYLTSQGKKRNLFINVDYTVAPKLTMRSRIQYTQYEFNQNATQGMAIIQDLTYDFGKLKISGRYALFNTDDFDNRQYAIEKDMWLAYSFQPYAGEGVRRYILLQYDFNKKLSFWFRYAHIRINGVESMGSGLDAIEGNVRTDVKCQVRVKF</sequence>
<name>A0A401U9E6_9BACT</name>